<dbReference type="OrthoDB" id="2013972at2759"/>
<evidence type="ECO:0000256" key="10">
    <source>
        <dbReference type="ARBA" id="ARBA00023136"/>
    </source>
</evidence>
<dbReference type="STRING" id="1202772.A0A1V9ZHP4"/>
<dbReference type="GO" id="GO:0006888">
    <property type="term" value="P:endoplasmic reticulum to Golgi vesicle-mediated transport"/>
    <property type="evidence" value="ECO:0007669"/>
    <property type="project" value="TreeGrafter"/>
</dbReference>
<dbReference type="InterPro" id="IPR036322">
    <property type="entry name" value="WD40_repeat_dom_sf"/>
</dbReference>
<accession>A0A1V9ZHP4</accession>
<evidence type="ECO:0000256" key="6">
    <source>
        <dbReference type="ARBA" id="ARBA00022824"/>
    </source>
</evidence>
<dbReference type="GO" id="GO:0005789">
    <property type="term" value="C:endoplasmic reticulum membrane"/>
    <property type="evidence" value="ECO:0007669"/>
    <property type="project" value="UniProtKB-SubCell"/>
</dbReference>
<evidence type="ECO:0000256" key="5">
    <source>
        <dbReference type="ARBA" id="ARBA00022737"/>
    </source>
</evidence>
<dbReference type="SMART" id="SM00320">
    <property type="entry name" value="WD40"/>
    <property type="match status" value="5"/>
</dbReference>
<evidence type="ECO:0000256" key="3">
    <source>
        <dbReference type="ARBA" id="ARBA00022574"/>
    </source>
</evidence>
<proteinExistence type="predicted"/>
<dbReference type="PANTHER" id="PTHR23284">
    <property type="entry name" value="PROLACTIN REGULATORY ELEMENT BINDING PROTEIN"/>
    <property type="match status" value="1"/>
</dbReference>
<evidence type="ECO:0000313" key="13">
    <source>
        <dbReference type="Proteomes" id="UP000243579"/>
    </source>
</evidence>
<dbReference type="Gene3D" id="2.130.10.10">
    <property type="entry name" value="YVTN repeat-like/Quinoprotein amine dehydrogenase"/>
    <property type="match status" value="1"/>
</dbReference>
<keyword evidence="7" id="KW-0931">ER-Golgi transport</keyword>
<dbReference type="EMBL" id="JNBR01000103">
    <property type="protein sequence ID" value="OQR97506.1"/>
    <property type="molecule type" value="Genomic_DNA"/>
</dbReference>
<feature type="transmembrane region" description="Helical" evidence="11">
    <location>
        <begin position="409"/>
        <end position="435"/>
    </location>
</feature>
<dbReference type="GO" id="GO:0003400">
    <property type="term" value="P:regulation of COPII vesicle coating"/>
    <property type="evidence" value="ECO:0007669"/>
    <property type="project" value="TreeGrafter"/>
</dbReference>
<evidence type="ECO:0000256" key="1">
    <source>
        <dbReference type="ARBA" id="ARBA00004389"/>
    </source>
</evidence>
<keyword evidence="8" id="KW-0653">Protein transport</keyword>
<feature type="transmembrane region" description="Helical" evidence="11">
    <location>
        <begin position="536"/>
        <end position="556"/>
    </location>
</feature>
<feature type="transmembrane region" description="Helical" evidence="11">
    <location>
        <begin position="495"/>
        <end position="516"/>
    </location>
</feature>
<keyword evidence="2" id="KW-0813">Transport</keyword>
<gene>
    <name evidence="12" type="ORF">ACHHYP_10897</name>
</gene>
<dbReference type="AlphaFoldDB" id="A0A1V9ZHP4"/>
<dbReference type="InterPro" id="IPR045260">
    <property type="entry name" value="Sec12-like"/>
</dbReference>
<protein>
    <submittedName>
        <fullName evidence="12">Uncharacterized protein</fullName>
    </submittedName>
</protein>
<keyword evidence="4 11" id="KW-0812">Transmembrane</keyword>
<dbReference type="SUPFAM" id="SSF50978">
    <property type="entry name" value="WD40 repeat-like"/>
    <property type="match status" value="1"/>
</dbReference>
<reference evidence="12 13" key="1">
    <citation type="journal article" date="2014" name="Genome Biol. Evol.">
        <title>The secreted proteins of Achlya hypogyna and Thraustotheca clavata identify the ancestral oomycete secretome and reveal gene acquisitions by horizontal gene transfer.</title>
        <authorList>
            <person name="Misner I."/>
            <person name="Blouin N."/>
            <person name="Leonard G."/>
            <person name="Richards T.A."/>
            <person name="Lane C.E."/>
        </authorList>
    </citation>
    <scope>NUCLEOTIDE SEQUENCE [LARGE SCALE GENOMIC DNA]</scope>
    <source>
        <strain evidence="12 13">ATCC 48635</strain>
    </source>
</reference>
<dbReference type="GO" id="GO:0015031">
    <property type="term" value="P:protein transport"/>
    <property type="evidence" value="ECO:0007669"/>
    <property type="project" value="UniProtKB-KW"/>
</dbReference>
<dbReference type="PANTHER" id="PTHR23284:SF0">
    <property type="entry name" value="PROLACTIN REGULATORY ELEMENT-BINDING PROTEIN"/>
    <property type="match status" value="1"/>
</dbReference>
<keyword evidence="3" id="KW-0853">WD repeat</keyword>
<evidence type="ECO:0000313" key="12">
    <source>
        <dbReference type="EMBL" id="OQR97506.1"/>
    </source>
</evidence>
<dbReference type="InterPro" id="IPR001680">
    <property type="entry name" value="WD40_rpt"/>
</dbReference>
<comment type="caution">
    <text evidence="12">The sequence shown here is derived from an EMBL/GenBank/DDBJ whole genome shotgun (WGS) entry which is preliminary data.</text>
</comment>
<organism evidence="12 13">
    <name type="scientific">Achlya hypogyna</name>
    <name type="common">Oomycete</name>
    <name type="synonym">Protoachlya hypogyna</name>
    <dbReference type="NCBI Taxonomy" id="1202772"/>
    <lineage>
        <taxon>Eukaryota</taxon>
        <taxon>Sar</taxon>
        <taxon>Stramenopiles</taxon>
        <taxon>Oomycota</taxon>
        <taxon>Saprolegniomycetes</taxon>
        <taxon>Saprolegniales</taxon>
        <taxon>Achlyaceae</taxon>
        <taxon>Achlya</taxon>
    </lineage>
</organism>
<evidence type="ECO:0000256" key="9">
    <source>
        <dbReference type="ARBA" id="ARBA00022989"/>
    </source>
</evidence>
<dbReference type="Proteomes" id="UP000243579">
    <property type="component" value="Unassembled WGS sequence"/>
</dbReference>
<evidence type="ECO:0000256" key="8">
    <source>
        <dbReference type="ARBA" id="ARBA00022927"/>
    </source>
</evidence>
<keyword evidence="9 11" id="KW-1133">Transmembrane helix</keyword>
<feature type="transmembrane region" description="Helical" evidence="11">
    <location>
        <begin position="463"/>
        <end position="483"/>
    </location>
</feature>
<keyword evidence="5" id="KW-0677">Repeat</keyword>
<evidence type="ECO:0000256" key="2">
    <source>
        <dbReference type="ARBA" id="ARBA00022448"/>
    </source>
</evidence>
<dbReference type="GO" id="GO:0005085">
    <property type="term" value="F:guanyl-nucleotide exchange factor activity"/>
    <property type="evidence" value="ECO:0007669"/>
    <property type="project" value="InterPro"/>
</dbReference>
<keyword evidence="13" id="KW-1185">Reference proteome</keyword>
<keyword evidence="6" id="KW-0256">Endoplasmic reticulum</keyword>
<sequence>MHVNYPILGLGQAKSLVAICGGGGSARTGVHNTVDVYATGGDVDYTLLGSANTGTELASGLAISPDGRLLAVSINAGCWLYSIAYDPLDTQKKFALEFLVKFQTDFAAAESGQSSVVFVGNKTLLTGGEDSTVRTWAVATDVATKGYVTSPALGGAPDMTPVVGDIAVGDHTHVMLVSEFTQHTKRIKQIHVDPFSRHLVVSSDEAAACHLWWLHEAHAVACSLSQADALAACFAAFPKSVPPTPKGFKSPPPPKHQFRCVRFAPNGQFLMTVLSPPRGDAFLVKWVPATTSQVEATGWQWTIAAIAVAGNEPVGSCCISDDGALVATATASGDVQTFRTIDLAKVVRRPLPDEHTFAVTGMAFLPQPCGHYCLATAGADKRLLVHTVEATQVPKGISLRAVLVGAARLGVASVFAAVVGAIVFGLVLVFLHAAYPDTVLLASPFTGIDDIAAYELQTADATATLAATAGAVAAAVLSVWFCMRTSVVHGFFLDGLALCGLSVLSLYVAVVPDMALRWSLAPLVLSRDLIEYKLSIVSGIGCVILLILHSFLVVVLRA</sequence>
<name>A0A1V9ZHP4_ACHHY</name>
<evidence type="ECO:0000256" key="11">
    <source>
        <dbReference type="SAM" id="Phobius"/>
    </source>
</evidence>
<comment type="subcellular location">
    <subcellularLocation>
        <location evidence="1">Endoplasmic reticulum membrane</location>
        <topology evidence="1">Single-pass membrane protein</topology>
    </subcellularLocation>
</comment>
<evidence type="ECO:0000256" key="7">
    <source>
        <dbReference type="ARBA" id="ARBA00022892"/>
    </source>
</evidence>
<keyword evidence="10 11" id="KW-0472">Membrane</keyword>
<dbReference type="InterPro" id="IPR015943">
    <property type="entry name" value="WD40/YVTN_repeat-like_dom_sf"/>
</dbReference>
<evidence type="ECO:0000256" key="4">
    <source>
        <dbReference type="ARBA" id="ARBA00022692"/>
    </source>
</evidence>